<comment type="caution">
    <text evidence="1">The sequence shown here is derived from an EMBL/GenBank/DDBJ whole genome shotgun (WGS) entry which is preliminary data.</text>
</comment>
<evidence type="ECO:0000313" key="2">
    <source>
        <dbReference type="Proteomes" id="UP001517367"/>
    </source>
</evidence>
<dbReference type="Proteomes" id="UP001517367">
    <property type="component" value="Unassembled WGS sequence"/>
</dbReference>
<organism evidence="1 2">
    <name type="scientific">Pedobacter helvus</name>
    <dbReference type="NCBI Taxonomy" id="2563444"/>
    <lineage>
        <taxon>Bacteria</taxon>
        <taxon>Pseudomonadati</taxon>
        <taxon>Bacteroidota</taxon>
        <taxon>Sphingobacteriia</taxon>
        <taxon>Sphingobacteriales</taxon>
        <taxon>Sphingobacteriaceae</taxon>
        <taxon>Pedobacter</taxon>
    </lineage>
</organism>
<gene>
    <name evidence="1" type="ORF">E5L68_009405</name>
</gene>
<keyword evidence="2" id="KW-1185">Reference proteome</keyword>
<accession>A0ABW9JL26</accession>
<protein>
    <recommendedName>
        <fullName evidence="3">IrrE N-terminal-like domain-containing protein</fullName>
    </recommendedName>
</protein>
<evidence type="ECO:0008006" key="3">
    <source>
        <dbReference type="Google" id="ProtNLM"/>
    </source>
</evidence>
<reference evidence="1 2" key="1">
    <citation type="submission" date="2024-12" db="EMBL/GenBank/DDBJ databases">
        <authorList>
            <person name="Hu S."/>
        </authorList>
    </citation>
    <scope>NUCLEOTIDE SEQUENCE [LARGE SCALE GENOMIC DNA]</scope>
    <source>
        <strain evidence="1 2">P-25</strain>
    </source>
</reference>
<name>A0ABW9JL26_9SPHI</name>
<dbReference type="EMBL" id="SRMP02000012">
    <property type="protein sequence ID" value="MFN0291612.1"/>
    <property type="molecule type" value="Genomic_DNA"/>
</dbReference>
<evidence type="ECO:0000313" key="1">
    <source>
        <dbReference type="EMBL" id="MFN0291612.1"/>
    </source>
</evidence>
<sequence length="164" mass="18378">MVAVILRFLQTIGIKYSLEKIENEHFLPGLMLKNGSILIDLDKLKYPGDLLHEAGHLACTPPAIRTEMTGVLPNCDLVNGGEMMAMAWSFAACKHLGMDPGVVFHEHGYKNDSAMLIAAYEKGLGPGIPLLQWQQMCYDSANAEIQSKRPFPYMYQWVCTVNRY</sequence>
<proteinExistence type="predicted"/>
<dbReference type="RefSeq" id="WP_138728205.1">
    <property type="nucleotide sequence ID" value="NZ_SRMP02000012.1"/>
</dbReference>